<evidence type="ECO:0000313" key="12">
    <source>
        <dbReference type="EMBL" id="KAF9533215.1"/>
    </source>
</evidence>
<comment type="pathway">
    <text evidence="2">Secondary metabolite biosynthesis.</text>
</comment>
<dbReference type="InterPro" id="IPR001128">
    <property type="entry name" value="Cyt_P450"/>
</dbReference>
<gene>
    <name evidence="12" type="ORF">CPB83DRAFT_846072</name>
</gene>
<dbReference type="GO" id="GO:0005506">
    <property type="term" value="F:iron ion binding"/>
    <property type="evidence" value="ECO:0007669"/>
    <property type="project" value="InterPro"/>
</dbReference>
<evidence type="ECO:0000256" key="11">
    <source>
        <dbReference type="SAM" id="Phobius"/>
    </source>
</evidence>
<feature type="binding site" description="axial binding residue" evidence="9">
    <location>
        <position position="442"/>
    </location>
    <ligand>
        <name>heme</name>
        <dbReference type="ChEBI" id="CHEBI:30413"/>
    </ligand>
    <ligandPart>
        <name>Fe</name>
        <dbReference type="ChEBI" id="CHEBI:18248"/>
    </ligandPart>
</feature>
<evidence type="ECO:0000313" key="13">
    <source>
        <dbReference type="Proteomes" id="UP000807306"/>
    </source>
</evidence>
<dbReference type="PANTHER" id="PTHR46300">
    <property type="entry name" value="P450, PUTATIVE (EUROFUNG)-RELATED-RELATED"/>
    <property type="match status" value="1"/>
</dbReference>
<keyword evidence="11" id="KW-0472">Membrane</keyword>
<dbReference type="EMBL" id="MU157829">
    <property type="protein sequence ID" value="KAF9533215.1"/>
    <property type="molecule type" value="Genomic_DNA"/>
</dbReference>
<evidence type="ECO:0000256" key="4">
    <source>
        <dbReference type="ARBA" id="ARBA00022617"/>
    </source>
</evidence>
<keyword evidence="6 10" id="KW-0560">Oxidoreductase</keyword>
<keyword evidence="5 9" id="KW-0479">Metal-binding</keyword>
<accession>A0A9P6EQR3</accession>
<name>A0A9P6EQR3_9AGAR</name>
<sequence>MFLLSTWVLALDVFVLCLFLTIIKWKRFLVTTLFGYQHPYPPGPPSRSWIWGNYADLSAGNQVNVYAEWFKQYGDVVHFRTFNEHFILVSSREAATEIFEKRSNNYSSRTFPKMAELMGWHFLTGFKPYGERWRAERRLLQQHFKPEAIPRYFEIMEQKINVMLRQLLTDPDRFRDHIRNLSGAIIMSTVYDYELSPHGDAYVKIAEESLERLGEATFAGAMLVNSLPFLRHLPGWLPGCGFHRYAQNTKVMTDQMLNDPLTLVEKRMASGIAHPCIAAELLVNPVSPIQYIDIKNVCGTSYAAGADTTVSATSTFFYAMANHYDVQLKAQAEIDDLIGRDRLPCLEDRAALPYAEALYREILRWQPVVPLSIFHASRDDDIYKGYYIPKGATVIPNIRAMSRDSTRYVDPESFNPSRFIKDNGTLNDDDVNYTFGFGRRICPGRHFASATLWLSIVRVLYLFDIRRKKDVFGNEIPVNSGYTPSLVTHPLPFECSITPRSHSAHMMLFEAITEKFSDFKM</sequence>
<dbReference type="PRINTS" id="PR00463">
    <property type="entry name" value="EP450I"/>
</dbReference>
<evidence type="ECO:0000256" key="3">
    <source>
        <dbReference type="ARBA" id="ARBA00010617"/>
    </source>
</evidence>
<dbReference type="PROSITE" id="PS00086">
    <property type="entry name" value="CYTOCHROME_P450"/>
    <property type="match status" value="1"/>
</dbReference>
<evidence type="ECO:0000256" key="8">
    <source>
        <dbReference type="ARBA" id="ARBA00023033"/>
    </source>
</evidence>
<evidence type="ECO:0000256" key="7">
    <source>
        <dbReference type="ARBA" id="ARBA00023004"/>
    </source>
</evidence>
<dbReference type="PRINTS" id="PR00385">
    <property type="entry name" value="P450"/>
</dbReference>
<keyword evidence="8 10" id="KW-0503">Monooxygenase</keyword>
<comment type="caution">
    <text evidence="12">The sequence shown here is derived from an EMBL/GenBank/DDBJ whole genome shotgun (WGS) entry which is preliminary data.</text>
</comment>
<keyword evidence="11" id="KW-0812">Transmembrane</keyword>
<dbReference type="CDD" id="cd11065">
    <property type="entry name" value="CYP64-like"/>
    <property type="match status" value="1"/>
</dbReference>
<proteinExistence type="inferred from homology"/>
<keyword evidence="11" id="KW-1133">Transmembrane helix</keyword>
<dbReference type="InterPro" id="IPR036396">
    <property type="entry name" value="Cyt_P450_sf"/>
</dbReference>
<dbReference type="Proteomes" id="UP000807306">
    <property type="component" value="Unassembled WGS sequence"/>
</dbReference>
<organism evidence="12 13">
    <name type="scientific">Crepidotus variabilis</name>
    <dbReference type="NCBI Taxonomy" id="179855"/>
    <lineage>
        <taxon>Eukaryota</taxon>
        <taxon>Fungi</taxon>
        <taxon>Dikarya</taxon>
        <taxon>Basidiomycota</taxon>
        <taxon>Agaricomycotina</taxon>
        <taxon>Agaricomycetes</taxon>
        <taxon>Agaricomycetidae</taxon>
        <taxon>Agaricales</taxon>
        <taxon>Agaricineae</taxon>
        <taxon>Crepidotaceae</taxon>
        <taxon>Crepidotus</taxon>
    </lineage>
</organism>
<dbReference type="InterPro" id="IPR050364">
    <property type="entry name" value="Cytochrome_P450_fung"/>
</dbReference>
<dbReference type="Pfam" id="PF00067">
    <property type="entry name" value="p450"/>
    <property type="match status" value="1"/>
</dbReference>
<evidence type="ECO:0000256" key="5">
    <source>
        <dbReference type="ARBA" id="ARBA00022723"/>
    </source>
</evidence>
<dbReference type="GO" id="GO:0004497">
    <property type="term" value="F:monooxygenase activity"/>
    <property type="evidence" value="ECO:0007669"/>
    <property type="project" value="UniProtKB-KW"/>
</dbReference>
<keyword evidence="7 9" id="KW-0408">Iron</keyword>
<evidence type="ECO:0000256" key="2">
    <source>
        <dbReference type="ARBA" id="ARBA00005179"/>
    </source>
</evidence>
<feature type="transmembrane region" description="Helical" evidence="11">
    <location>
        <begin position="6"/>
        <end position="23"/>
    </location>
</feature>
<evidence type="ECO:0000256" key="6">
    <source>
        <dbReference type="ARBA" id="ARBA00023002"/>
    </source>
</evidence>
<evidence type="ECO:0000256" key="10">
    <source>
        <dbReference type="RuleBase" id="RU000461"/>
    </source>
</evidence>
<dbReference type="GO" id="GO:0016705">
    <property type="term" value="F:oxidoreductase activity, acting on paired donors, with incorporation or reduction of molecular oxygen"/>
    <property type="evidence" value="ECO:0007669"/>
    <property type="project" value="InterPro"/>
</dbReference>
<dbReference type="InterPro" id="IPR017972">
    <property type="entry name" value="Cyt_P450_CS"/>
</dbReference>
<evidence type="ECO:0000256" key="9">
    <source>
        <dbReference type="PIRSR" id="PIRSR602401-1"/>
    </source>
</evidence>
<protein>
    <submittedName>
        <fullName evidence="12">Cytochrome P450</fullName>
    </submittedName>
</protein>
<dbReference type="PANTHER" id="PTHR46300:SF7">
    <property type="entry name" value="P450, PUTATIVE (EUROFUNG)-RELATED"/>
    <property type="match status" value="1"/>
</dbReference>
<dbReference type="SUPFAM" id="SSF48264">
    <property type="entry name" value="Cytochrome P450"/>
    <property type="match status" value="1"/>
</dbReference>
<keyword evidence="13" id="KW-1185">Reference proteome</keyword>
<keyword evidence="4 9" id="KW-0349">Heme</keyword>
<dbReference type="OrthoDB" id="2789670at2759"/>
<evidence type="ECO:0000256" key="1">
    <source>
        <dbReference type="ARBA" id="ARBA00001971"/>
    </source>
</evidence>
<dbReference type="AlphaFoldDB" id="A0A9P6EQR3"/>
<comment type="cofactor">
    <cofactor evidence="1 9">
        <name>heme</name>
        <dbReference type="ChEBI" id="CHEBI:30413"/>
    </cofactor>
</comment>
<reference evidence="12" key="1">
    <citation type="submission" date="2020-11" db="EMBL/GenBank/DDBJ databases">
        <authorList>
            <consortium name="DOE Joint Genome Institute"/>
            <person name="Ahrendt S."/>
            <person name="Riley R."/>
            <person name="Andreopoulos W."/>
            <person name="Labutti K."/>
            <person name="Pangilinan J."/>
            <person name="Ruiz-Duenas F.J."/>
            <person name="Barrasa J.M."/>
            <person name="Sanchez-Garcia M."/>
            <person name="Camarero S."/>
            <person name="Miyauchi S."/>
            <person name="Serrano A."/>
            <person name="Linde D."/>
            <person name="Babiker R."/>
            <person name="Drula E."/>
            <person name="Ayuso-Fernandez I."/>
            <person name="Pacheco R."/>
            <person name="Padilla G."/>
            <person name="Ferreira P."/>
            <person name="Barriuso J."/>
            <person name="Kellner H."/>
            <person name="Castanera R."/>
            <person name="Alfaro M."/>
            <person name="Ramirez L."/>
            <person name="Pisabarro A.G."/>
            <person name="Kuo A."/>
            <person name="Tritt A."/>
            <person name="Lipzen A."/>
            <person name="He G."/>
            <person name="Yan M."/>
            <person name="Ng V."/>
            <person name="Cullen D."/>
            <person name="Martin F."/>
            <person name="Rosso M.-N."/>
            <person name="Henrissat B."/>
            <person name="Hibbett D."/>
            <person name="Martinez A.T."/>
            <person name="Grigoriev I.V."/>
        </authorList>
    </citation>
    <scope>NUCLEOTIDE SEQUENCE</scope>
    <source>
        <strain evidence="12">CBS 506.95</strain>
    </source>
</reference>
<dbReference type="InterPro" id="IPR002401">
    <property type="entry name" value="Cyt_P450_E_grp-I"/>
</dbReference>
<dbReference type="GO" id="GO:0020037">
    <property type="term" value="F:heme binding"/>
    <property type="evidence" value="ECO:0007669"/>
    <property type="project" value="InterPro"/>
</dbReference>
<comment type="similarity">
    <text evidence="3 10">Belongs to the cytochrome P450 family.</text>
</comment>
<dbReference type="Gene3D" id="1.10.630.10">
    <property type="entry name" value="Cytochrome P450"/>
    <property type="match status" value="1"/>
</dbReference>